<reference evidence="3" key="1">
    <citation type="submission" date="2016-02" db="EMBL/GenBank/DDBJ databases">
        <title>Draft genome sequence of Microdochium bolleyi, a fungal endophyte of beachgrass.</title>
        <authorList>
            <consortium name="DOE Joint Genome Institute"/>
            <person name="David A.S."/>
            <person name="May G."/>
            <person name="Haridas S."/>
            <person name="Lim J."/>
            <person name="Wang M."/>
            <person name="Labutti K."/>
            <person name="Lipzen A."/>
            <person name="Barry K."/>
            <person name="Grigoriev I.V."/>
        </authorList>
    </citation>
    <scope>NUCLEOTIDE SEQUENCE [LARGE SCALE GENOMIC DNA]</scope>
    <source>
        <strain evidence="3">J235TASD1</strain>
    </source>
</reference>
<dbReference type="Proteomes" id="UP000070501">
    <property type="component" value="Unassembled WGS sequence"/>
</dbReference>
<evidence type="ECO:0000256" key="1">
    <source>
        <dbReference type="SAM" id="MobiDB-lite"/>
    </source>
</evidence>
<accession>A0A136J9Q8</accession>
<dbReference type="EMBL" id="KQ964247">
    <property type="protein sequence ID" value="KXJ93882.1"/>
    <property type="molecule type" value="Genomic_DNA"/>
</dbReference>
<name>A0A136J9Q8_9PEZI</name>
<dbReference type="AlphaFoldDB" id="A0A136J9Q8"/>
<evidence type="ECO:0000313" key="2">
    <source>
        <dbReference type="EMBL" id="KXJ93882.1"/>
    </source>
</evidence>
<dbReference type="InParanoid" id="A0A136J9Q8"/>
<organism evidence="2 3">
    <name type="scientific">Microdochium bolleyi</name>
    <dbReference type="NCBI Taxonomy" id="196109"/>
    <lineage>
        <taxon>Eukaryota</taxon>
        <taxon>Fungi</taxon>
        <taxon>Dikarya</taxon>
        <taxon>Ascomycota</taxon>
        <taxon>Pezizomycotina</taxon>
        <taxon>Sordariomycetes</taxon>
        <taxon>Xylariomycetidae</taxon>
        <taxon>Xylariales</taxon>
        <taxon>Microdochiaceae</taxon>
        <taxon>Microdochium</taxon>
    </lineage>
</organism>
<feature type="region of interest" description="Disordered" evidence="1">
    <location>
        <begin position="48"/>
        <end position="73"/>
    </location>
</feature>
<proteinExistence type="predicted"/>
<feature type="compositionally biased region" description="Basic residues" evidence="1">
    <location>
        <begin position="1"/>
        <end position="11"/>
    </location>
</feature>
<sequence>MQTRGLRRRARMPLSSGSGYAGNVHQPRGLCPLAEWCGRIVEERALSSRSRMPVGKRSRLSAQVRPRAQSNHTVMEGCDATGYRADRRCMSEDVLAWRAKAHSSRHDAV</sequence>
<evidence type="ECO:0000313" key="3">
    <source>
        <dbReference type="Proteomes" id="UP000070501"/>
    </source>
</evidence>
<keyword evidence="3" id="KW-1185">Reference proteome</keyword>
<feature type="region of interest" description="Disordered" evidence="1">
    <location>
        <begin position="1"/>
        <end position="21"/>
    </location>
</feature>
<protein>
    <submittedName>
        <fullName evidence="2">Uncharacterized protein</fullName>
    </submittedName>
</protein>
<gene>
    <name evidence="2" type="ORF">Micbo1qcDRAFT_39707</name>
</gene>